<dbReference type="Proteomes" id="UP001190700">
    <property type="component" value="Unassembled WGS sequence"/>
</dbReference>
<evidence type="ECO:0000256" key="5">
    <source>
        <dbReference type="ARBA" id="ARBA00035674"/>
    </source>
</evidence>
<dbReference type="InterPro" id="IPR029063">
    <property type="entry name" value="SAM-dependent_MTases_sf"/>
</dbReference>
<dbReference type="PANTHER" id="PTHR44307">
    <property type="entry name" value="PHOSPHOETHANOLAMINE METHYLTRANSFERASE"/>
    <property type="match status" value="1"/>
</dbReference>
<sequence>MGIYIDGRVGNELREMLSCRGGWDGITVEDVHSCTQMHYLGKEPIEKAAEFFNLHVENPHRVLDFGAGFAGDSRVLAARYGCHVSCVDIQPHVHDTAEKLTRELKMEDRVSHVCIDSEQVIPGAPFDHMLSILVILHIPNRPEAFSRVATALKPSATIFIEDFFKRNEFSDSELQDLATTVACPGPLPSKEQYIQELTEAGFCDIQFEEMHDRWLPFLIERKKIFTSEMARHERVHGTKMTEELLHFYSTVLRIFEDGNLGGARICARKA</sequence>
<dbReference type="EMBL" id="LGRX02018455">
    <property type="protein sequence ID" value="KAK3259795.1"/>
    <property type="molecule type" value="Genomic_DNA"/>
</dbReference>
<evidence type="ECO:0000256" key="3">
    <source>
        <dbReference type="ARBA" id="ARBA00022603"/>
    </source>
</evidence>
<comment type="caution">
    <text evidence="8">The sequence shown here is derived from an EMBL/GenBank/DDBJ whole genome shotgun (WGS) entry which is preliminary data.</text>
</comment>
<comment type="catalytic activity">
    <reaction evidence="6">
        <text>N,N-dimethylethanolamine phosphate + S-adenosyl-L-methionine = phosphocholine + S-adenosyl-L-homocysteine + H(+)</text>
        <dbReference type="Rhea" id="RHEA:25325"/>
        <dbReference type="ChEBI" id="CHEBI:15378"/>
        <dbReference type="ChEBI" id="CHEBI:57856"/>
        <dbReference type="ChEBI" id="CHEBI:58641"/>
        <dbReference type="ChEBI" id="CHEBI:59789"/>
        <dbReference type="ChEBI" id="CHEBI:295975"/>
        <dbReference type="EC" id="2.1.1.103"/>
    </reaction>
    <physiologicalReaction direction="left-to-right" evidence="6">
        <dbReference type="Rhea" id="RHEA:25326"/>
    </physiologicalReaction>
</comment>
<evidence type="ECO:0000256" key="4">
    <source>
        <dbReference type="ARBA" id="ARBA00022679"/>
    </source>
</evidence>
<evidence type="ECO:0000256" key="6">
    <source>
        <dbReference type="ARBA" id="ARBA00047619"/>
    </source>
</evidence>
<keyword evidence="4" id="KW-0808">Transferase</keyword>
<keyword evidence="9" id="KW-1185">Reference proteome</keyword>
<evidence type="ECO:0000313" key="8">
    <source>
        <dbReference type="EMBL" id="KAK3259795.1"/>
    </source>
</evidence>
<proteinExistence type="predicted"/>
<evidence type="ECO:0000256" key="1">
    <source>
        <dbReference type="ARBA" id="ARBA00004969"/>
    </source>
</evidence>
<comment type="pathway">
    <text evidence="2">Lipid metabolism.</text>
</comment>
<dbReference type="GO" id="GO:0032259">
    <property type="term" value="P:methylation"/>
    <property type="evidence" value="ECO:0007669"/>
    <property type="project" value="UniProtKB-KW"/>
</dbReference>
<dbReference type="PANTHER" id="PTHR44307:SF2">
    <property type="entry name" value="PHOSPHOETHANOLAMINE METHYLTRANSFERASE ISOFORM X1"/>
    <property type="match status" value="1"/>
</dbReference>
<dbReference type="AlphaFoldDB" id="A0AAE0FHF3"/>
<dbReference type="SUPFAM" id="SSF53335">
    <property type="entry name" value="S-adenosyl-L-methionine-dependent methyltransferases"/>
    <property type="match status" value="1"/>
</dbReference>
<dbReference type="Gene3D" id="3.40.50.150">
    <property type="entry name" value="Vaccinia Virus protein VP39"/>
    <property type="match status" value="1"/>
</dbReference>
<comment type="catalytic activity">
    <reaction evidence="7">
        <text>N-methylethanolamine phosphate + S-adenosyl-L-methionine = N,N-dimethylethanolamine phosphate + S-adenosyl-L-homocysteine + H(+)</text>
        <dbReference type="Rhea" id="RHEA:25321"/>
        <dbReference type="ChEBI" id="CHEBI:15378"/>
        <dbReference type="ChEBI" id="CHEBI:57781"/>
        <dbReference type="ChEBI" id="CHEBI:57856"/>
        <dbReference type="ChEBI" id="CHEBI:58641"/>
        <dbReference type="ChEBI" id="CHEBI:59789"/>
        <dbReference type="EC" id="2.1.1.103"/>
    </reaction>
    <physiologicalReaction direction="left-to-right" evidence="7">
        <dbReference type="Rhea" id="RHEA:25322"/>
    </physiologicalReaction>
</comment>
<accession>A0AAE0FHF3</accession>
<dbReference type="GO" id="GO:0000234">
    <property type="term" value="F:phosphoethanolamine N-methyltransferase activity"/>
    <property type="evidence" value="ECO:0007669"/>
    <property type="project" value="UniProtKB-EC"/>
</dbReference>
<evidence type="ECO:0000256" key="2">
    <source>
        <dbReference type="ARBA" id="ARBA00005189"/>
    </source>
</evidence>
<organism evidence="8 9">
    <name type="scientific">Cymbomonas tetramitiformis</name>
    <dbReference type="NCBI Taxonomy" id="36881"/>
    <lineage>
        <taxon>Eukaryota</taxon>
        <taxon>Viridiplantae</taxon>
        <taxon>Chlorophyta</taxon>
        <taxon>Pyramimonadophyceae</taxon>
        <taxon>Pyramimonadales</taxon>
        <taxon>Pyramimonadaceae</taxon>
        <taxon>Cymbomonas</taxon>
    </lineage>
</organism>
<dbReference type="EC" id="2.1.1.103" evidence="5"/>
<dbReference type="Pfam" id="PF13489">
    <property type="entry name" value="Methyltransf_23"/>
    <property type="match status" value="1"/>
</dbReference>
<evidence type="ECO:0000313" key="9">
    <source>
        <dbReference type="Proteomes" id="UP001190700"/>
    </source>
</evidence>
<gene>
    <name evidence="8" type="ORF">CYMTET_31213</name>
</gene>
<dbReference type="CDD" id="cd02440">
    <property type="entry name" value="AdoMet_MTases"/>
    <property type="match status" value="1"/>
</dbReference>
<comment type="pathway">
    <text evidence="1">Phospholipid metabolism; phosphatidylcholine biosynthesis.</text>
</comment>
<evidence type="ECO:0000256" key="7">
    <source>
        <dbReference type="ARBA" id="ARBA00047841"/>
    </source>
</evidence>
<keyword evidence="3" id="KW-0489">Methyltransferase</keyword>
<name>A0AAE0FHF3_9CHLO</name>
<protein>
    <recommendedName>
        <fullName evidence="5">phosphoethanolamine N-methyltransferase</fullName>
        <ecNumber evidence="5">2.1.1.103</ecNumber>
    </recommendedName>
</protein>
<reference evidence="8 9" key="1">
    <citation type="journal article" date="2015" name="Genome Biol. Evol.">
        <title>Comparative Genomics of a Bacterivorous Green Alga Reveals Evolutionary Causalities and Consequences of Phago-Mixotrophic Mode of Nutrition.</title>
        <authorList>
            <person name="Burns J.A."/>
            <person name="Paasch A."/>
            <person name="Narechania A."/>
            <person name="Kim E."/>
        </authorList>
    </citation>
    <scope>NUCLEOTIDE SEQUENCE [LARGE SCALE GENOMIC DNA]</scope>
    <source>
        <strain evidence="8 9">PLY_AMNH</strain>
    </source>
</reference>